<dbReference type="PROSITE" id="PS50935">
    <property type="entry name" value="SSB"/>
    <property type="match status" value="1"/>
</dbReference>
<dbReference type="CDD" id="cd04496">
    <property type="entry name" value="SSB_OBF"/>
    <property type="match status" value="1"/>
</dbReference>
<dbReference type="Gene3D" id="2.40.50.140">
    <property type="entry name" value="Nucleic acid-binding proteins"/>
    <property type="match status" value="1"/>
</dbReference>
<dbReference type="PANTHER" id="PTHR10302:SF0">
    <property type="entry name" value="SINGLE-STRANDED DNA-BINDING PROTEIN, MITOCHONDRIAL"/>
    <property type="match status" value="1"/>
</dbReference>
<dbReference type="Pfam" id="PF00436">
    <property type="entry name" value="SSB"/>
    <property type="match status" value="1"/>
</dbReference>
<evidence type="ECO:0000313" key="3">
    <source>
        <dbReference type="EMBL" id="RVX71463.1"/>
    </source>
</evidence>
<dbReference type="EMBL" id="NAJM01000017">
    <property type="protein sequence ID" value="RVX71463.1"/>
    <property type="molecule type" value="Genomic_DNA"/>
</dbReference>
<dbReference type="GO" id="GO:0003697">
    <property type="term" value="F:single-stranded DNA binding"/>
    <property type="evidence" value="ECO:0007669"/>
    <property type="project" value="InterPro"/>
</dbReference>
<dbReference type="Proteomes" id="UP000288859">
    <property type="component" value="Unassembled WGS sequence"/>
</dbReference>
<name>A0A438N7C6_EXOME</name>
<organism evidence="3 4">
    <name type="scientific">Exophiala mesophila</name>
    <name type="common">Black yeast-like fungus</name>
    <dbReference type="NCBI Taxonomy" id="212818"/>
    <lineage>
        <taxon>Eukaryota</taxon>
        <taxon>Fungi</taxon>
        <taxon>Dikarya</taxon>
        <taxon>Ascomycota</taxon>
        <taxon>Pezizomycotina</taxon>
        <taxon>Eurotiomycetes</taxon>
        <taxon>Chaetothyriomycetidae</taxon>
        <taxon>Chaetothyriales</taxon>
        <taxon>Herpotrichiellaceae</taxon>
        <taxon>Exophiala</taxon>
    </lineage>
</organism>
<sequence>MSFFTRQMASKAPKLSTTARAFSTSRPSQLARITVIGRLGADAESSETAKGTSMIKYVIGTNSGTKENPETSWFRVVSFPKTDASKQYLSSLPKGTLVYVEGDVSMQSYQDNEGIKRTGINIVQSKLEVLKRNSPKEEE</sequence>
<dbReference type="GO" id="GO:0006264">
    <property type="term" value="P:mitochondrial DNA replication"/>
    <property type="evidence" value="ECO:0007669"/>
    <property type="project" value="TreeGrafter"/>
</dbReference>
<dbReference type="SUPFAM" id="SSF50249">
    <property type="entry name" value="Nucleic acid-binding proteins"/>
    <property type="match status" value="1"/>
</dbReference>
<dbReference type="OrthoDB" id="1078367at2759"/>
<dbReference type="PANTHER" id="PTHR10302">
    <property type="entry name" value="SINGLE-STRANDED DNA-BINDING PROTEIN"/>
    <property type="match status" value="1"/>
</dbReference>
<reference evidence="3 4" key="1">
    <citation type="submission" date="2017-03" db="EMBL/GenBank/DDBJ databases">
        <title>Genomes of endolithic fungi from Antarctica.</title>
        <authorList>
            <person name="Coleine C."/>
            <person name="Masonjones S."/>
            <person name="Stajich J.E."/>
        </authorList>
    </citation>
    <scope>NUCLEOTIDE SEQUENCE [LARGE SCALE GENOMIC DNA]</scope>
    <source>
        <strain evidence="3 4">CCFEE 6314</strain>
    </source>
</reference>
<dbReference type="GO" id="GO:0042645">
    <property type="term" value="C:mitochondrial nucleoid"/>
    <property type="evidence" value="ECO:0007669"/>
    <property type="project" value="TreeGrafter"/>
</dbReference>
<evidence type="ECO:0000256" key="1">
    <source>
        <dbReference type="ARBA" id="ARBA00023125"/>
    </source>
</evidence>
<evidence type="ECO:0000313" key="4">
    <source>
        <dbReference type="Proteomes" id="UP000288859"/>
    </source>
</evidence>
<keyword evidence="1 2" id="KW-0238">DNA-binding</keyword>
<dbReference type="VEuPathDB" id="FungiDB:PV10_05904"/>
<dbReference type="InterPro" id="IPR012340">
    <property type="entry name" value="NA-bd_OB-fold"/>
</dbReference>
<dbReference type="InterPro" id="IPR011344">
    <property type="entry name" value="ssDNA-bd"/>
</dbReference>
<proteinExistence type="predicted"/>
<protein>
    <recommendedName>
        <fullName evidence="5">Single-stranded DNA-binding protein RIM1, mitochondrial</fullName>
    </recommendedName>
</protein>
<gene>
    <name evidence="3" type="ORF">B0A52_05035</name>
</gene>
<dbReference type="NCBIfam" id="TIGR00621">
    <property type="entry name" value="ssb"/>
    <property type="match status" value="1"/>
</dbReference>
<accession>A0A438N7C6</accession>
<dbReference type="AlphaFoldDB" id="A0A438N7C6"/>
<comment type="caution">
    <text evidence="3">The sequence shown here is derived from an EMBL/GenBank/DDBJ whole genome shotgun (WGS) entry which is preliminary data.</text>
</comment>
<dbReference type="InterPro" id="IPR000424">
    <property type="entry name" value="Primosome_PriB/ssb"/>
</dbReference>
<evidence type="ECO:0008006" key="5">
    <source>
        <dbReference type="Google" id="ProtNLM"/>
    </source>
</evidence>
<evidence type="ECO:0000256" key="2">
    <source>
        <dbReference type="PROSITE-ProRule" id="PRU00252"/>
    </source>
</evidence>